<sequence length="73" mass="8305">MTEQADNAQILTRLAEEVERLEGEIHKISNKLNNEGFLARVPAAFIEKEQKKMAVFQHNQAKIKEKIASLRSA</sequence>
<dbReference type="InterPro" id="IPR037118">
    <property type="entry name" value="Val-tRNA_synth_C_sf"/>
</dbReference>
<evidence type="ECO:0000256" key="2">
    <source>
        <dbReference type="ARBA" id="ARBA00022840"/>
    </source>
</evidence>
<dbReference type="Pfam" id="PF10458">
    <property type="entry name" value="Val_tRNA-synt_C"/>
    <property type="match status" value="1"/>
</dbReference>
<keyword evidence="2" id="KW-0067">ATP-binding</keyword>
<dbReference type="InterPro" id="IPR019499">
    <property type="entry name" value="Val-tRNA_synth_tRNA-bd"/>
</dbReference>
<organism evidence="4 5">
    <name type="scientific">Thalassolituus marinus</name>
    <dbReference type="NCBI Taxonomy" id="671053"/>
    <lineage>
        <taxon>Bacteria</taxon>
        <taxon>Pseudomonadati</taxon>
        <taxon>Pseudomonadota</taxon>
        <taxon>Gammaproteobacteria</taxon>
        <taxon>Oceanospirillales</taxon>
        <taxon>Oceanospirillaceae</taxon>
        <taxon>Thalassolituus</taxon>
    </lineage>
</organism>
<dbReference type="EMBL" id="JAEDAH010000060">
    <property type="protein sequence ID" value="MCA6064312.1"/>
    <property type="molecule type" value="Genomic_DNA"/>
</dbReference>
<feature type="domain" description="Valyl-tRNA synthetase tRNA-binding arm" evidence="3">
    <location>
        <begin position="11"/>
        <end position="70"/>
    </location>
</feature>
<dbReference type="Proteomes" id="UP000714380">
    <property type="component" value="Unassembled WGS sequence"/>
</dbReference>
<protein>
    <recommendedName>
        <fullName evidence="3">Valyl-tRNA synthetase tRNA-binding arm domain-containing protein</fullName>
    </recommendedName>
</protein>
<evidence type="ECO:0000259" key="3">
    <source>
        <dbReference type="Pfam" id="PF10458"/>
    </source>
</evidence>
<dbReference type="Gene3D" id="1.10.287.380">
    <property type="entry name" value="Valyl-tRNA synthetase, C-terminal domain"/>
    <property type="match status" value="1"/>
</dbReference>
<evidence type="ECO:0000313" key="4">
    <source>
        <dbReference type="EMBL" id="MCA6064312.1"/>
    </source>
</evidence>
<proteinExistence type="predicted"/>
<evidence type="ECO:0000313" key="5">
    <source>
        <dbReference type="Proteomes" id="UP000714380"/>
    </source>
</evidence>
<dbReference type="InterPro" id="IPR010978">
    <property type="entry name" value="tRNA-bd_arm"/>
</dbReference>
<accession>A0ABS7ZRD5</accession>
<dbReference type="RefSeq" id="WP_225675166.1">
    <property type="nucleotide sequence ID" value="NZ_JAEDAH010000060.1"/>
</dbReference>
<reference evidence="4 5" key="1">
    <citation type="submission" date="2020-12" db="EMBL/GenBank/DDBJ databases">
        <title>Novel Thalassolituus-related marine hydrocarbonoclastic bacteria mediated algae-derived hydrocarbons mineralization in twilight zone of the northern South China Sea.</title>
        <authorList>
            <person name="Dong C."/>
        </authorList>
    </citation>
    <scope>NUCLEOTIDE SEQUENCE [LARGE SCALE GENOMIC DNA]</scope>
    <source>
        <strain evidence="4 5">IMCC1826</strain>
    </source>
</reference>
<dbReference type="SUPFAM" id="SSF46589">
    <property type="entry name" value="tRNA-binding arm"/>
    <property type="match status" value="1"/>
</dbReference>
<comment type="caution">
    <text evidence="4">The sequence shown here is derived from an EMBL/GenBank/DDBJ whole genome shotgun (WGS) entry which is preliminary data.</text>
</comment>
<gene>
    <name evidence="4" type="ORF">I9W95_11905</name>
</gene>
<evidence type="ECO:0000256" key="1">
    <source>
        <dbReference type="ARBA" id="ARBA00022741"/>
    </source>
</evidence>
<keyword evidence="1" id="KW-0547">Nucleotide-binding</keyword>
<keyword evidence="5" id="KW-1185">Reference proteome</keyword>
<name>A0ABS7ZRD5_9GAMM</name>